<name>A0A9Q4C5N6_9EURY</name>
<proteinExistence type="predicted"/>
<feature type="transmembrane region" description="Helical" evidence="1">
    <location>
        <begin position="6"/>
        <end position="25"/>
    </location>
</feature>
<dbReference type="AlphaFoldDB" id="A0A9Q4C5N6"/>
<keyword evidence="3" id="KW-1185">Reference proteome</keyword>
<evidence type="ECO:0000313" key="3">
    <source>
        <dbReference type="Proteomes" id="UP001149411"/>
    </source>
</evidence>
<dbReference type="Pfam" id="PF24365">
    <property type="entry name" value="DUF7521"/>
    <property type="match status" value="1"/>
</dbReference>
<evidence type="ECO:0000313" key="2">
    <source>
        <dbReference type="EMBL" id="MCX2819718.1"/>
    </source>
</evidence>
<keyword evidence="1" id="KW-0812">Transmembrane</keyword>
<organism evidence="2 3">
    <name type="scientific">Halorutilus salinus</name>
    <dbReference type="NCBI Taxonomy" id="2487751"/>
    <lineage>
        <taxon>Archaea</taxon>
        <taxon>Methanobacteriati</taxon>
        <taxon>Methanobacteriota</taxon>
        <taxon>Stenosarchaea group</taxon>
        <taxon>Halobacteria</taxon>
        <taxon>Halorutilales</taxon>
        <taxon>Halorutilaceae</taxon>
        <taxon>Halorutilus</taxon>
    </lineage>
</organism>
<gene>
    <name evidence="2" type="ORF">EGH25_10200</name>
</gene>
<reference evidence="2" key="1">
    <citation type="submission" date="2022-09" db="EMBL/GenBank/DDBJ databases">
        <title>Haloadaptaus new haloarchaeum isolated from saline soil.</title>
        <authorList>
            <person name="Duran-Viseras A."/>
            <person name="Sanchez-Porro C."/>
            <person name="Ventosa A."/>
        </authorList>
    </citation>
    <scope>NUCLEOTIDE SEQUENCE</scope>
    <source>
        <strain evidence="2">F3-133</strain>
    </source>
</reference>
<protein>
    <submittedName>
        <fullName evidence="2">Uncharacterized protein</fullName>
    </submittedName>
</protein>
<evidence type="ECO:0000256" key="1">
    <source>
        <dbReference type="SAM" id="Phobius"/>
    </source>
</evidence>
<keyword evidence="1" id="KW-1133">Transmembrane helix</keyword>
<accession>A0A9Q4C5N6</accession>
<dbReference type="InterPro" id="IPR055943">
    <property type="entry name" value="DUF7521"/>
</dbReference>
<feature type="transmembrane region" description="Helical" evidence="1">
    <location>
        <begin position="63"/>
        <end position="86"/>
    </location>
</feature>
<dbReference type="EMBL" id="RKLV01000011">
    <property type="protein sequence ID" value="MCX2819718.1"/>
    <property type="molecule type" value="Genomic_DNA"/>
</dbReference>
<comment type="caution">
    <text evidence="2">The sequence shown here is derived from an EMBL/GenBank/DDBJ whole genome shotgun (WGS) entry which is preliminary data.</text>
</comment>
<sequence>MIQPGFVAVKLVALVLSLVVAYLAYHGYTRSGNEAMLYVAVGFILIGVGAVCEGVVYRVFDTTLVSAAAVQAVIFSSGMLFVLVSLTRQGNEGAS</sequence>
<dbReference type="RefSeq" id="WP_266088240.1">
    <property type="nucleotide sequence ID" value="NZ_RKLV01000011.1"/>
</dbReference>
<dbReference type="Proteomes" id="UP001149411">
    <property type="component" value="Unassembled WGS sequence"/>
</dbReference>
<keyword evidence="1" id="KW-0472">Membrane</keyword>
<feature type="transmembrane region" description="Helical" evidence="1">
    <location>
        <begin position="37"/>
        <end position="57"/>
    </location>
</feature>